<sequence>MEMGRRDLMRRGTTNRFSNKQQSGSGFSTKSKKGMLKKLGFADEKLKQEMSYDTLPSPDLENEVSKKKSKLPKKNLKDTNGVDHASVPRKLRSAMKKRNLESVSKLSSVSKRLNRFKTGTESLVKMENQEMEAKAIVTESMMISKDEKEVAETLYGLAGMFTETDSLGKKTSNEKETSKVVDSILVVEDDYTKTESLTPVVSVLSSAKTKQIDAMPLEQSDKQFNTTGMVDFIDRLKQSSSVKVTDAHARVNETKVTTSNGLALWPGLSSTTVHSGAQVLSKPSSTKLPPWMGQAVSPSNTASLLNCEPLRVQPRKLKRCASHIYISRLIKVLQTSKSSLATLNQNEQRSSEMSERRLPDSVITINDFKAIVSPPKRYQNPHLLDMHRAHNPKPVQEDMTKLALELYGPHTSQKQSFDFLSLSSAGAAQSHFPLPNSFPQYQISAAYNSQLSPATSSHQVQQLSPYLASRFQTAYNANQQQQQQLQKRLWAAQYRPTNGNTMQSNQYSKPNLSLNLTSIQQPLQVSSSPRYNHNVSQQQHRLMTAAAAMSMSHQHNNPSRAVMNRQEHHFPLIYEDTRTPLQLLCNEQS</sequence>
<comment type="caution">
    <text evidence="2">The sequence shown here is derived from an EMBL/GenBank/DDBJ whole genome shotgun (WGS) entry which is preliminary data.</text>
</comment>
<protein>
    <submittedName>
        <fullName evidence="2">Uncharacterized protein</fullName>
    </submittedName>
</protein>
<dbReference type="EMBL" id="LUHQ01000001">
    <property type="protein sequence ID" value="OAP14177.1"/>
    <property type="molecule type" value="Genomic_DNA"/>
</dbReference>
<dbReference type="PANTHER" id="PTHR34792">
    <property type="entry name" value="OS02G0121500 PROTEIN"/>
    <property type="match status" value="1"/>
</dbReference>
<dbReference type="Proteomes" id="UP000078284">
    <property type="component" value="Chromosome 1"/>
</dbReference>
<organism evidence="2 3">
    <name type="scientific">Arabidopsis thaliana</name>
    <name type="common">Mouse-ear cress</name>
    <dbReference type="NCBI Taxonomy" id="3702"/>
    <lineage>
        <taxon>Eukaryota</taxon>
        <taxon>Viridiplantae</taxon>
        <taxon>Streptophyta</taxon>
        <taxon>Embryophyta</taxon>
        <taxon>Tracheophyta</taxon>
        <taxon>Spermatophyta</taxon>
        <taxon>Magnoliopsida</taxon>
        <taxon>eudicotyledons</taxon>
        <taxon>Gunneridae</taxon>
        <taxon>Pentapetalae</taxon>
        <taxon>rosids</taxon>
        <taxon>malvids</taxon>
        <taxon>Brassicales</taxon>
        <taxon>Brassicaceae</taxon>
        <taxon>Camelineae</taxon>
        <taxon>Arabidopsis</taxon>
    </lineage>
</organism>
<feature type="region of interest" description="Disordered" evidence="1">
    <location>
        <begin position="1"/>
        <end position="34"/>
    </location>
</feature>
<proteinExistence type="predicted"/>
<evidence type="ECO:0000313" key="2">
    <source>
        <dbReference type="EMBL" id="OAP14177.1"/>
    </source>
</evidence>
<feature type="compositionally biased region" description="Low complexity" evidence="1">
    <location>
        <begin position="20"/>
        <end position="29"/>
    </location>
</feature>
<feature type="compositionally biased region" description="Basic and acidic residues" evidence="1">
    <location>
        <begin position="1"/>
        <end position="10"/>
    </location>
</feature>
<dbReference type="AlphaFoldDB" id="A0A178W6S4"/>
<dbReference type="ExpressionAtlas" id="A0A178W6S4">
    <property type="expression patterns" value="baseline and differential"/>
</dbReference>
<feature type="compositionally biased region" description="Basic residues" evidence="1">
    <location>
        <begin position="87"/>
        <end position="97"/>
    </location>
</feature>
<feature type="region of interest" description="Disordered" evidence="1">
    <location>
        <begin position="50"/>
        <end position="103"/>
    </location>
</feature>
<dbReference type="InterPro" id="IPR040305">
    <property type="entry name" value="At1g75730-like"/>
</dbReference>
<reference evidence="3" key="1">
    <citation type="journal article" date="2016" name="Proc. Natl. Acad. Sci. U.S.A.">
        <title>Chromosome-level assembly of Arabidopsis thaliana Ler reveals the extent of translocation and inversion polymorphisms.</title>
        <authorList>
            <person name="Zapata L."/>
            <person name="Ding J."/>
            <person name="Willing E.M."/>
            <person name="Hartwig B."/>
            <person name="Bezdan D."/>
            <person name="Jiao W.B."/>
            <person name="Patel V."/>
            <person name="Velikkakam James G."/>
            <person name="Koornneef M."/>
            <person name="Ossowski S."/>
            <person name="Schneeberger K."/>
        </authorList>
    </citation>
    <scope>NUCLEOTIDE SEQUENCE [LARGE SCALE GENOMIC DNA]</scope>
    <source>
        <strain evidence="3">cv. Landsberg erecta</strain>
    </source>
</reference>
<accession>A0A178W6S4</accession>
<name>A0A178W6S4_ARATH</name>
<evidence type="ECO:0000256" key="1">
    <source>
        <dbReference type="SAM" id="MobiDB-lite"/>
    </source>
</evidence>
<evidence type="ECO:0000313" key="3">
    <source>
        <dbReference type="Proteomes" id="UP000078284"/>
    </source>
</evidence>
<gene>
    <name evidence="2" type="ordered locus">AXX17_At1g70190</name>
</gene>
<dbReference type="PANTHER" id="PTHR34792:SF1">
    <property type="entry name" value="OS02G0121500 PROTEIN"/>
    <property type="match status" value="1"/>
</dbReference>